<organism evidence="4 5">
    <name type="scientific">Candidatus Kerfeldbacteria bacterium CG_4_10_14_0_8_um_filter_42_10</name>
    <dbReference type="NCBI Taxonomy" id="2014248"/>
    <lineage>
        <taxon>Bacteria</taxon>
        <taxon>Candidatus Kerfeldiibacteriota</taxon>
    </lineage>
</organism>
<dbReference type="EMBL" id="PFMD01000056">
    <property type="protein sequence ID" value="PIY96154.1"/>
    <property type="molecule type" value="Genomic_DNA"/>
</dbReference>
<dbReference type="AlphaFoldDB" id="A0A2M7RHG6"/>
<keyword evidence="1" id="KW-0812">Transmembrane</keyword>
<evidence type="ECO:0000259" key="2">
    <source>
        <dbReference type="Pfam" id="PF00534"/>
    </source>
</evidence>
<sequence length="380" mass="43356">MTNRNILILKFPYSSLFGGGEQHTINLVEGLRKKGFSFFLVSSCPVLLKEFKNRHWPAKKIWAPREPVSKGSLILFPFLAPYFFFRLFGLLINYRISRRISLLYCFSLTEKILITLPARILGIKVVWIEHVTTERWLALNPYKIFYRFSSRFAAIVAISEVIKKQLIREIRINPSKILVIYNGVDFPPVNFLDFKSRVNKKGFIIGVVARLEKEKGIEYLLRAVEIGQEVIPQIKLIVVGDGSQRKNLQWLASSIGISSKVQFVGFQENIKGWIRNFDALVLPSAIRESFGIVLIEAMANLRPVIASRIGGVTEIIEDKKTGLLVEPANAESLAQAIIYLHSHPQEVLEIIKHARAKVESSFTKDKMIDAFEKLFVTLLR</sequence>
<evidence type="ECO:0000313" key="5">
    <source>
        <dbReference type="Proteomes" id="UP000230779"/>
    </source>
</evidence>
<dbReference type="PANTHER" id="PTHR12526">
    <property type="entry name" value="GLYCOSYLTRANSFERASE"/>
    <property type="match status" value="1"/>
</dbReference>
<comment type="caution">
    <text evidence="4">The sequence shown here is derived from an EMBL/GenBank/DDBJ whole genome shotgun (WGS) entry which is preliminary data.</text>
</comment>
<dbReference type="Pfam" id="PF00534">
    <property type="entry name" value="Glycos_transf_1"/>
    <property type="match status" value="1"/>
</dbReference>
<name>A0A2M7RHG6_9BACT</name>
<dbReference type="InterPro" id="IPR001296">
    <property type="entry name" value="Glyco_trans_1"/>
</dbReference>
<dbReference type="PANTHER" id="PTHR12526:SF630">
    <property type="entry name" value="GLYCOSYLTRANSFERASE"/>
    <property type="match status" value="1"/>
</dbReference>
<evidence type="ECO:0000259" key="3">
    <source>
        <dbReference type="Pfam" id="PF13439"/>
    </source>
</evidence>
<feature type="domain" description="Glycosyl transferase family 1" evidence="2">
    <location>
        <begin position="192"/>
        <end position="355"/>
    </location>
</feature>
<protein>
    <recommendedName>
        <fullName evidence="6">Glycosyltransferase family 1 protein</fullName>
    </recommendedName>
</protein>
<dbReference type="InterPro" id="IPR028098">
    <property type="entry name" value="Glyco_trans_4-like_N"/>
</dbReference>
<gene>
    <name evidence="4" type="ORF">COY66_04800</name>
</gene>
<evidence type="ECO:0000256" key="1">
    <source>
        <dbReference type="SAM" id="Phobius"/>
    </source>
</evidence>
<dbReference type="CDD" id="cd03801">
    <property type="entry name" value="GT4_PimA-like"/>
    <property type="match status" value="1"/>
</dbReference>
<dbReference type="GO" id="GO:0016757">
    <property type="term" value="F:glycosyltransferase activity"/>
    <property type="evidence" value="ECO:0007669"/>
    <property type="project" value="InterPro"/>
</dbReference>
<keyword evidence="1" id="KW-1133">Transmembrane helix</keyword>
<dbReference type="Gene3D" id="3.40.50.2000">
    <property type="entry name" value="Glycogen Phosphorylase B"/>
    <property type="match status" value="2"/>
</dbReference>
<feature type="domain" description="Glycosyltransferase subfamily 4-like N-terminal" evidence="3">
    <location>
        <begin position="17"/>
        <end position="185"/>
    </location>
</feature>
<feature type="transmembrane region" description="Helical" evidence="1">
    <location>
        <begin position="74"/>
        <end position="94"/>
    </location>
</feature>
<dbReference type="SUPFAM" id="SSF53756">
    <property type="entry name" value="UDP-Glycosyltransferase/glycogen phosphorylase"/>
    <property type="match status" value="1"/>
</dbReference>
<dbReference type="Pfam" id="PF13439">
    <property type="entry name" value="Glyco_transf_4"/>
    <property type="match status" value="1"/>
</dbReference>
<keyword evidence="1" id="KW-0472">Membrane</keyword>
<evidence type="ECO:0000313" key="4">
    <source>
        <dbReference type="EMBL" id="PIY96154.1"/>
    </source>
</evidence>
<proteinExistence type="predicted"/>
<reference evidence="4 5" key="1">
    <citation type="submission" date="2017-09" db="EMBL/GenBank/DDBJ databases">
        <title>Depth-based differentiation of microbial function through sediment-hosted aquifers and enrichment of novel symbionts in the deep terrestrial subsurface.</title>
        <authorList>
            <person name="Probst A.J."/>
            <person name="Ladd B."/>
            <person name="Jarett J.K."/>
            <person name="Geller-Mcgrath D.E."/>
            <person name="Sieber C.M."/>
            <person name="Emerson J.B."/>
            <person name="Anantharaman K."/>
            <person name="Thomas B.C."/>
            <person name="Malmstrom R."/>
            <person name="Stieglmeier M."/>
            <person name="Klingl A."/>
            <person name="Woyke T."/>
            <person name="Ryan C.M."/>
            <person name="Banfield J.F."/>
        </authorList>
    </citation>
    <scope>NUCLEOTIDE SEQUENCE [LARGE SCALE GENOMIC DNA]</scope>
    <source>
        <strain evidence="4">CG_4_10_14_0_8_um_filter_42_10</strain>
    </source>
</reference>
<accession>A0A2M7RHG6</accession>
<dbReference type="Proteomes" id="UP000230779">
    <property type="component" value="Unassembled WGS sequence"/>
</dbReference>
<evidence type="ECO:0008006" key="6">
    <source>
        <dbReference type="Google" id="ProtNLM"/>
    </source>
</evidence>